<evidence type="ECO:0000259" key="9">
    <source>
        <dbReference type="Pfam" id="PF07730"/>
    </source>
</evidence>
<evidence type="ECO:0000313" key="10">
    <source>
        <dbReference type="EMBL" id="MDW0114445.1"/>
    </source>
</evidence>
<feature type="transmembrane region" description="Helical" evidence="6">
    <location>
        <begin position="181"/>
        <end position="202"/>
    </location>
</feature>
<feature type="transmembrane region" description="Helical" evidence="6">
    <location>
        <begin position="105"/>
        <end position="127"/>
    </location>
</feature>
<feature type="transmembrane region" description="Helical" evidence="6">
    <location>
        <begin position="214"/>
        <end position="234"/>
    </location>
</feature>
<gene>
    <name evidence="10" type="ORF">QT711_14700</name>
</gene>
<keyword evidence="6" id="KW-0472">Membrane</keyword>
<comment type="catalytic activity">
    <reaction evidence="1">
        <text>ATP + protein L-histidine = ADP + protein N-phospho-L-histidine.</text>
        <dbReference type="EC" id="2.7.13.3"/>
    </reaction>
</comment>
<evidence type="ECO:0000256" key="6">
    <source>
        <dbReference type="SAM" id="Phobius"/>
    </source>
</evidence>
<sequence length="617" mass="69575">MKSIARSKEFKANVFIIMISIIGCSIILHSSLTMTIRGDILTLLLFILFIAIAEYFPMPVWKGFSSISFPLLYAIHLIYGTSLAIVIIAGITCLISIVKKRPLRIIFFNPAQLAISLSLAVTITNSIMQASLFTPIEVLPVKLLEMFLLTSIYYLTNNVIVDGVLLLRPQKYDFVNWKQKTLSEIGSLFISLLYSTLLLVLGSQNRGIIDTFSFFFFFSPLIGLALLTSIIVRIKTEKNRLKSLFNITSELNRLILSGEVFNALKSLKHFIDFDSAILWINNNGAWERVFEAGELIADHQIPNEDFQKIHGVLQPTLVNNRKNMQVPFNSCFPPSIRCLIYTPLLLENRTIGLLIVGRIRPKSFTEDDVRSVATLSNQLAIAFKTRSLLDEQERRLILEERNRIARDIHDGIAQTLAGAIMKLETATKKHQNHPAQALELMTDSIEKLRGGLREVRESIYALRPYPTEQSGLSQSIDKVIREMQNNNQIQITLEERGQKITLSPMVEKVIFDIFKESMQNISKHANAKVIQILISYQSEQILLKVKDDGCGFSLMDAMLKARLEPHFGIINMNEAASKIKATLQFDSKSGQGTEITLTIPKLEDRGGNIHDQSFVSG</sequence>
<comment type="caution">
    <text evidence="10">The sequence shown here is derived from an EMBL/GenBank/DDBJ whole genome shotgun (WGS) entry which is preliminary data.</text>
</comment>
<feature type="transmembrane region" description="Helical" evidence="6">
    <location>
        <begin position="40"/>
        <end position="57"/>
    </location>
</feature>
<feature type="domain" description="Histidine kinase/HSP90-like ATPase" evidence="8">
    <location>
        <begin position="508"/>
        <end position="601"/>
    </location>
</feature>
<evidence type="ECO:0000256" key="1">
    <source>
        <dbReference type="ARBA" id="ARBA00000085"/>
    </source>
</evidence>
<dbReference type="InterPro" id="IPR011712">
    <property type="entry name" value="Sig_transdc_His_kin_sub3_dim/P"/>
</dbReference>
<dbReference type="InterPro" id="IPR003018">
    <property type="entry name" value="GAF"/>
</dbReference>
<keyword evidence="5" id="KW-0902">Two-component regulatory system</keyword>
<dbReference type="PANTHER" id="PTHR24421">
    <property type="entry name" value="NITRATE/NITRITE SENSOR PROTEIN NARX-RELATED"/>
    <property type="match status" value="1"/>
</dbReference>
<dbReference type="PANTHER" id="PTHR24421:SF62">
    <property type="entry name" value="SENSORY TRANSDUCTION HISTIDINE KINASE"/>
    <property type="match status" value="1"/>
</dbReference>
<feature type="domain" description="Signal transduction histidine kinase subgroup 3 dimerisation and phosphoacceptor" evidence="9">
    <location>
        <begin position="400"/>
        <end position="464"/>
    </location>
</feature>
<dbReference type="PROSITE" id="PS51257">
    <property type="entry name" value="PROKAR_LIPOPROTEIN"/>
    <property type="match status" value="1"/>
</dbReference>
<evidence type="ECO:0000259" key="8">
    <source>
        <dbReference type="Pfam" id="PF02518"/>
    </source>
</evidence>
<dbReference type="Pfam" id="PF02518">
    <property type="entry name" value="HATPase_c"/>
    <property type="match status" value="1"/>
</dbReference>
<reference evidence="10 11" key="1">
    <citation type="submission" date="2023-06" db="EMBL/GenBank/DDBJ databases">
        <title>Sporosarcina sp. nov., isolated from Korean traditional fermented seafood 'Jeotgal'.</title>
        <authorList>
            <person name="Yang A.I."/>
            <person name="Shin N.-R."/>
        </authorList>
    </citation>
    <scope>NUCLEOTIDE SEQUENCE [LARGE SCALE GENOMIC DNA]</scope>
    <source>
        <strain evidence="10 11">KCTC13119</strain>
    </source>
</reference>
<evidence type="ECO:0000256" key="4">
    <source>
        <dbReference type="ARBA" id="ARBA00022777"/>
    </source>
</evidence>
<feature type="transmembrane region" description="Helical" evidence="6">
    <location>
        <begin position="147"/>
        <end position="169"/>
    </location>
</feature>
<keyword evidence="6" id="KW-0812">Transmembrane</keyword>
<evidence type="ECO:0000259" key="7">
    <source>
        <dbReference type="Pfam" id="PF01590"/>
    </source>
</evidence>
<dbReference type="InterPro" id="IPR050482">
    <property type="entry name" value="Sensor_HK_TwoCompSys"/>
</dbReference>
<keyword evidence="3" id="KW-0808">Transferase</keyword>
<protein>
    <recommendedName>
        <fullName evidence="2">histidine kinase</fullName>
        <ecNumber evidence="2">2.7.13.3</ecNumber>
    </recommendedName>
</protein>
<dbReference type="Gene3D" id="1.20.5.1930">
    <property type="match status" value="1"/>
</dbReference>
<keyword evidence="6" id="KW-1133">Transmembrane helix</keyword>
<organism evidence="10 11">
    <name type="scientific">Sporosarcina saromensis</name>
    <dbReference type="NCBI Taxonomy" id="359365"/>
    <lineage>
        <taxon>Bacteria</taxon>
        <taxon>Bacillati</taxon>
        <taxon>Bacillota</taxon>
        <taxon>Bacilli</taxon>
        <taxon>Bacillales</taxon>
        <taxon>Caryophanaceae</taxon>
        <taxon>Sporosarcina</taxon>
    </lineage>
</organism>
<evidence type="ECO:0000256" key="5">
    <source>
        <dbReference type="ARBA" id="ARBA00023012"/>
    </source>
</evidence>
<dbReference type="InterPro" id="IPR029016">
    <property type="entry name" value="GAF-like_dom_sf"/>
</dbReference>
<dbReference type="Proteomes" id="UP001282284">
    <property type="component" value="Unassembled WGS sequence"/>
</dbReference>
<dbReference type="SUPFAM" id="SSF55781">
    <property type="entry name" value="GAF domain-like"/>
    <property type="match status" value="1"/>
</dbReference>
<dbReference type="Gene3D" id="3.30.565.10">
    <property type="entry name" value="Histidine kinase-like ATPase, C-terminal domain"/>
    <property type="match status" value="1"/>
</dbReference>
<dbReference type="Pfam" id="PF01590">
    <property type="entry name" value="GAF"/>
    <property type="match status" value="1"/>
</dbReference>
<dbReference type="Pfam" id="PF07730">
    <property type="entry name" value="HisKA_3"/>
    <property type="match status" value="1"/>
</dbReference>
<dbReference type="InterPro" id="IPR036890">
    <property type="entry name" value="HATPase_C_sf"/>
</dbReference>
<feature type="transmembrane region" description="Helical" evidence="6">
    <location>
        <begin position="77"/>
        <end position="98"/>
    </location>
</feature>
<evidence type="ECO:0000313" key="11">
    <source>
        <dbReference type="Proteomes" id="UP001282284"/>
    </source>
</evidence>
<dbReference type="RefSeq" id="WP_317945504.1">
    <property type="nucleotide sequence ID" value="NZ_JAUBDI010000017.1"/>
</dbReference>
<dbReference type="EC" id="2.7.13.3" evidence="2"/>
<name>A0ABU4GDR0_9BACL</name>
<dbReference type="GO" id="GO:0016301">
    <property type="term" value="F:kinase activity"/>
    <property type="evidence" value="ECO:0007669"/>
    <property type="project" value="UniProtKB-KW"/>
</dbReference>
<feature type="domain" description="GAF" evidence="7">
    <location>
        <begin position="263"/>
        <end position="382"/>
    </location>
</feature>
<proteinExistence type="predicted"/>
<feature type="transmembrane region" description="Helical" evidence="6">
    <location>
        <begin position="12"/>
        <end position="28"/>
    </location>
</feature>
<dbReference type="CDD" id="cd16917">
    <property type="entry name" value="HATPase_UhpB-NarQ-NarX-like"/>
    <property type="match status" value="1"/>
</dbReference>
<accession>A0ABU4GDR0</accession>
<dbReference type="SUPFAM" id="SSF55874">
    <property type="entry name" value="ATPase domain of HSP90 chaperone/DNA topoisomerase II/histidine kinase"/>
    <property type="match status" value="1"/>
</dbReference>
<evidence type="ECO:0000256" key="2">
    <source>
        <dbReference type="ARBA" id="ARBA00012438"/>
    </source>
</evidence>
<dbReference type="EMBL" id="JAUBDI010000017">
    <property type="protein sequence ID" value="MDW0114445.1"/>
    <property type="molecule type" value="Genomic_DNA"/>
</dbReference>
<keyword evidence="11" id="KW-1185">Reference proteome</keyword>
<dbReference type="Gene3D" id="3.30.450.40">
    <property type="match status" value="1"/>
</dbReference>
<evidence type="ECO:0000256" key="3">
    <source>
        <dbReference type="ARBA" id="ARBA00022679"/>
    </source>
</evidence>
<dbReference type="InterPro" id="IPR003594">
    <property type="entry name" value="HATPase_dom"/>
</dbReference>
<keyword evidence="4 10" id="KW-0418">Kinase</keyword>